<keyword evidence="3" id="KW-1185">Reference proteome</keyword>
<keyword evidence="1" id="KW-0812">Transmembrane</keyword>
<keyword evidence="1" id="KW-0472">Membrane</keyword>
<dbReference type="Proteomes" id="UP000070341">
    <property type="component" value="Unassembled WGS sequence"/>
</dbReference>
<organism evidence="2 3">
    <name type="scientific">candidate division MSBL1 archaeon SCGC-AAA259M10</name>
    <dbReference type="NCBI Taxonomy" id="1698270"/>
    <lineage>
        <taxon>Archaea</taxon>
        <taxon>Methanobacteriati</taxon>
        <taxon>Methanobacteriota</taxon>
        <taxon>candidate division MSBL1</taxon>
    </lineage>
</organism>
<evidence type="ECO:0000313" key="3">
    <source>
        <dbReference type="Proteomes" id="UP000070341"/>
    </source>
</evidence>
<evidence type="ECO:0000256" key="1">
    <source>
        <dbReference type="SAM" id="Phobius"/>
    </source>
</evidence>
<sequence length="433" mass="48060">MNKKNSLFVPVALIFSAILIVSSCAVALGDTSISVDKHLISIVPGKSGRTFRITELLKIRNSEEEEFEGVLSLPIPENSDNVHGDVLRDNVTCLAMNSGKGEVIIKPFSSSGVTHSPERAVPLSYVGQRENVTLVVQVDNSLKKVHLKMVSGESYKLEWESKKINRVIFKYPKLIRSRLLANSAAGTPTYLFARENAFLFNLDNDKKQVGVKIENSSSEGWGLRIGGFENKTRKYELGSHENSLVKLLGWSPNYEAVLRLTYSIERTPNGSTSFGKEINHPTSELQFWILKIENEPAVSTDLKDFERKRKSENAVWQIFHVKDLSPGAEYNFNLVSKSADKSGVSGWLLVIISVVVFLSVYGVYRVVGTTEVSNSAEEVGGTVKPEAPSNVEMMAEALADLRSDYENGDISEDVFKKLEEKYKETARELAGKS</sequence>
<comment type="caution">
    <text evidence="2">The sequence shown here is derived from an EMBL/GenBank/DDBJ whole genome shotgun (WGS) entry which is preliminary data.</text>
</comment>
<keyword evidence="1" id="KW-1133">Transmembrane helix</keyword>
<protein>
    <submittedName>
        <fullName evidence="2">Uncharacterized protein</fullName>
    </submittedName>
</protein>
<reference evidence="2 3" key="1">
    <citation type="journal article" date="2016" name="Sci. Rep.">
        <title>Metabolic traits of an uncultured archaeal lineage -MSBL1- from brine pools of the Red Sea.</title>
        <authorList>
            <person name="Mwirichia R."/>
            <person name="Alam I."/>
            <person name="Rashid M."/>
            <person name="Vinu M."/>
            <person name="Ba-Alawi W."/>
            <person name="Anthony Kamau A."/>
            <person name="Kamanda Ngugi D."/>
            <person name="Goker M."/>
            <person name="Klenk H.P."/>
            <person name="Bajic V."/>
            <person name="Stingl U."/>
        </authorList>
    </citation>
    <scope>NUCLEOTIDE SEQUENCE [LARGE SCALE GENOMIC DNA]</scope>
    <source>
        <strain evidence="2">SCGC-AAA259M10</strain>
    </source>
</reference>
<dbReference type="AlphaFoldDB" id="A0A133V1H6"/>
<feature type="transmembrane region" description="Helical" evidence="1">
    <location>
        <begin position="344"/>
        <end position="364"/>
    </location>
</feature>
<dbReference type="EMBL" id="LHXU01000014">
    <property type="protein sequence ID" value="KXB00298.1"/>
    <property type="molecule type" value="Genomic_DNA"/>
</dbReference>
<dbReference type="PROSITE" id="PS51257">
    <property type="entry name" value="PROKAR_LIPOPROTEIN"/>
    <property type="match status" value="1"/>
</dbReference>
<proteinExistence type="predicted"/>
<evidence type="ECO:0000313" key="2">
    <source>
        <dbReference type="EMBL" id="KXB00298.1"/>
    </source>
</evidence>
<name>A0A133V1H6_9EURY</name>
<gene>
    <name evidence="2" type="ORF">AKJ40_01545</name>
</gene>
<accession>A0A133V1H6</accession>